<gene>
    <name evidence="2" type="ORF">Cgig2_024293</name>
</gene>
<feature type="compositionally biased region" description="Basic and acidic residues" evidence="1">
    <location>
        <begin position="20"/>
        <end position="51"/>
    </location>
</feature>
<evidence type="ECO:0000313" key="2">
    <source>
        <dbReference type="EMBL" id="KAJ8425638.1"/>
    </source>
</evidence>
<organism evidence="2 3">
    <name type="scientific">Carnegiea gigantea</name>
    <dbReference type="NCBI Taxonomy" id="171969"/>
    <lineage>
        <taxon>Eukaryota</taxon>
        <taxon>Viridiplantae</taxon>
        <taxon>Streptophyta</taxon>
        <taxon>Embryophyta</taxon>
        <taxon>Tracheophyta</taxon>
        <taxon>Spermatophyta</taxon>
        <taxon>Magnoliopsida</taxon>
        <taxon>eudicotyledons</taxon>
        <taxon>Gunneridae</taxon>
        <taxon>Pentapetalae</taxon>
        <taxon>Caryophyllales</taxon>
        <taxon>Cactineae</taxon>
        <taxon>Cactaceae</taxon>
        <taxon>Cactoideae</taxon>
        <taxon>Echinocereeae</taxon>
        <taxon>Carnegiea</taxon>
    </lineage>
</organism>
<dbReference type="AlphaFoldDB" id="A0A9Q1GT40"/>
<feature type="region of interest" description="Disordered" evidence="1">
    <location>
        <begin position="1"/>
        <end position="51"/>
    </location>
</feature>
<dbReference type="EMBL" id="JAKOGI010001435">
    <property type="protein sequence ID" value="KAJ8425638.1"/>
    <property type="molecule type" value="Genomic_DNA"/>
</dbReference>
<proteinExistence type="predicted"/>
<comment type="caution">
    <text evidence="2">The sequence shown here is derived from an EMBL/GenBank/DDBJ whole genome shotgun (WGS) entry which is preliminary data.</text>
</comment>
<name>A0A9Q1GT40_9CARY</name>
<evidence type="ECO:0000313" key="3">
    <source>
        <dbReference type="Proteomes" id="UP001153076"/>
    </source>
</evidence>
<accession>A0A9Q1GT40</accession>
<evidence type="ECO:0000256" key="1">
    <source>
        <dbReference type="SAM" id="MobiDB-lite"/>
    </source>
</evidence>
<keyword evidence="3" id="KW-1185">Reference proteome</keyword>
<protein>
    <submittedName>
        <fullName evidence="2">Uncharacterized protein</fullName>
    </submittedName>
</protein>
<sequence>MRTNPKKLTRLPLKRKKRSPNTDDDQHAIDSCKPKLTKEVLPEKDDEKRVGVARTPERLEEVGSTDALRKRQPDNLPLAYCSQYVIWLTKLGSELSQDELVISEYVFSKVEDVGDNEPLFDGCSDKEANRVSMATLKLGEEVEMNVINIWSSILNERDKKRDLATPSKLFMSCDENVSASQSSYCSIITSLVIITKILSS</sequence>
<reference evidence="2" key="1">
    <citation type="submission" date="2022-04" db="EMBL/GenBank/DDBJ databases">
        <title>Carnegiea gigantea Genome sequencing and assembly v2.</title>
        <authorList>
            <person name="Copetti D."/>
            <person name="Sanderson M.J."/>
            <person name="Burquez A."/>
            <person name="Wojciechowski M.F."/>
        </authorList>
    </citation>
    <scope>NUCLEOTIDE SEQUENCE</scope>
    <source>
        <strain evidence="2">SGP5-SGP5p</strain>
        <tissue evidence="2">Aerial part</tissue>
    </source>
</reference>
<dbReference type="Proteomes" id="UP001153076">
    <property type="component" value="Unassembled WGS sequence"/>
</dbReference>
<feature type="compositionally biased region" description="Basic residues" evidence="1">
    <location>
        <begin position="1"/>
        <end position="19"/>
    </location>
</feature>